<feature type="domain" description="YkoP-like" evidence="1">
    <location>
        <begin position="2"/>
        <end position="182"/>
    </location>
</feature>
<evidence type="ECO:0000259" key="1">
    <source>
        <dbReference type="Pfam" id="PF22790"/>
    </source>
</evidence>
<accession>A0AAU8HSB1</accession>
<dbReference type="Pfam" id="PF22790">
    <property type="entry name" value="YkoP"/>
    <property type="match status" value="1"/>
</dbReference>
<organism evidence="2">
    <name type="scientific">Proteinivorax hydrogeniformans</name>
    <dbReference type="NCBI Taxonomy" id="1826727"/>
    <lineage>
        <taxon>Bacteria</taxon>
        <taxon>Bacillati</taxon>
        <taxon>Bacillota</taxon>
        <taxon>Clostridia</taxon>
        <taxon>Eubacteriales</taxon>
        <taxon>Proteinivoracaceae</taxon>
        <taxon>Proteinivorax</taxon>
    </lineage>
</organism>
<gene>
    <name evidence="2" type="ORF">PRVXH_001945</name>
</gene>
<proteinExistence type="predicted"/>
<protein>
    <recommendedName>
        <fullName evidence="1">YkoP-like domain-containing protein</fullName>
    </recommendedName>
</protein>
<reference evidence="2" key="1">
    <citation type="journal article" date="2018" name="Antonie Van Leeuwenhoek">
        <title>Proteinivorax hydrogeniformans sp. nov., an anaerobic, haloalkaliphilic bacterium fermenting proteinaceous compounds with high hydrogen production.</title>
        <authorList>
            <person name="Boltyanskaya Y."/>
            <person name="Detkova E."/>
            <person name="Pimenov N."/>
            <person name="Kevbrin V."/>
        </authorList>
    </citation>
    <scope>NUCLEOTIDE SEQUENCE</scope>
    <source>
        <strain evidence="2">Z-710</strain>
    </source>
</reference>
<dbReference type="RefSeq" id="WP_353892589.1">
    <property type="nucleotide sequence ID" value="NZ_CP159485.1"/>
</dbReference>
<dbReference type="InterPro" id="IPR054467">
    <property type="entry name" value="YkoP-like_dom"/>
</dbReference>
<sequence length="187" mass="21858">MKKSIINIWGILDVIYAKLMGLYNIKKTNQDDSIIRVRFVKHWGSDITLEDGTTITKNDLLLKIHLHNVKFIKELSNIKSPIRKGMYAYREVEQAMPGLASFIETHSNYKEIKAVVGVTMLTKGTYRLGFEEKLIKNFCYRWIKYISQIPIYYLSNGCINKNMFRKNRVKFLLQSKESILKKNKLAS</sequence>
<reference evidence="2" key="2">
    <citation type="submission" date="2024-06" db="EMBL/GenBank/DDBJ databases">
        <authorList>
            <person name="Petrova K.O."/>
            <person name="Toshchakov S.V."/>
            <person name="Boltjanskaja Y.V."/>
            <person name="Kevbrin V.V."/>
        </authorList>
    </citation>
    <scope>NUCLEOTIDE SEQUENCE</scope>
    <source>
        <strain evidence="2">Z-710</strain>
    </source>
</reference>
<dbReference type="EMBL" id="CP159485">
    <property type="protein sequence ID" value="XCI28012.1"/>
    <property type="molecule type" value="Genomic_DNA"/>
</dbReference>
<dbReference type="AlphaFoldDB" id="A0AAU8HSB1"/>
<name>A0AAU8HSB1_9FIRM</name>
<evidence type="ECO:0000313" key="2">
    <source>
        <dbReference type="EMBL" id="XCI28012.1"/>
    </source>
</evidence>